<sequence length="481" mass="52487">MSPLFNVLTATATDLEDLLINGTVTSEHIVDHYLQQIETYNGYLHAVISVAPRDVLVARSRQLDEERSRGQVRGPLHGIPILIKLVDAGAIIIGKANLSLVRGLRMPTGWSAVGGLTQSPYVVGGKRWDDGHGGHSAVGGSSSGSCAGVAAGFAPVSIGTGTNASILMPATRNDVYALKPTFGLISQDGICPISSDFDSAGPIARCARDIAILLDAMVNRDKASNIPNGTYTSELTRSFEDLKIGVLDPSKWHLDPVMTHPNKSFDDQVDREVYDVYEKLESLGVVVKNVTLPPLKELEVDGMSQIQRVMDSQFQATLESYLQGLDESKIRTLPEMMQFLRDHADLEFPPESSNMKRLETSLSFKISDEEYRKALADVREFGREKSIDKCLKENGVDIILGRADSDINDYYVSAGYPMAGLPLSYANLNGRPFGMCAIATGHQEGLLIRFMSAWEKAFNKERQLPTWIGGDPSDGPKPSEL</sequence>
<reference evidence="3" key="1">
    <citation type="submission" date="2019-06" db="EMBL/GenBank/DDBJ databases">
        <title>Draft genome sequence of the griseofulvin-producing fungus Xylaria cubensis strain G536.</title>
        <authorList>
            <person name="Mead M.E."/>
            <person name="Raja H.A."/>
            <person name="Steenwyk J.L."/>
            <person name="Knowles S.L."/>
            <person name="Oberlies N.H."/>
            <person name="Rokas A."/>
        </authorList>
    </citation>
    <scope>NUCLEOTIDE SEQUENCE [LARGE SCALE GENOMIC DNA]</scope>
    <source>
        <strain evidence="3">G536</strain>
    </source>
</reference>
<dbReference type="InterPro" id="IPR023631">
    <property type="entry name" value="Amidase_dom"/>
</dbReference>
<gene>
    <name evidence="2" type="ORF">FHL15_010154</name>
</gene>
<dbReference type="Proteomes" id="UP000319160">
    <property type="component" value="Unassembled WGS sequence"/>
</dbReference>
<evidence type="ECO:0000313" key="3">
    <source>
        <dbReference type="Proteomes" id="UP000319160"/>
    </source>
</evidence>
<organism evidence="2 3">
    <name type="scientific">Xylaria flabelliformis</name>
    <dbReference type="NCBI Taxonomy" id="2512241"/>
    <lineage>
        <taxon>Eukaryota</taxon>
        <taxon>Fungi</taxon>
        <taxon>Dikarya</taxon>
        <taxon>Ascomycota</taxon>
        <taxon>Pezizomycotina</taxon>
        <taxon>Sordariomycetes</taxon>
        <taxon>Xylariomycetidae</taxon>
        <taxon>Xylariales</taxon>
        <taxon>Xylariaceae</taxon>
        <taxon>Xylaria</taxon>
    </lineage>
</organism>
<name>A0A553HLZ4_9PEZI</name>
<keyword evidence="3" id="KW-1185">Reference proteome</keyword>
<dbReference type="SUPFAM" id="SSF75304">
    <property type="entry name" value="Amidase signature (AS) enzymes"/>
    <property type="match status" value="1"/>
</dbReference>
<dbReference type="Gene3D" id="3.90.1300.10">
    <property type="entry name" value="Amidase signature (AS) domain"/>
    <property type="match status" value="1"/>
</dbReference>
<comment type="caution">
    <text evidence="2">The sequence shown here is derived from an EMBL/GenBank/DDBJ whole genome shotgun (WGS) entry which is preliminary data.</text>
</comment>
<dbReference type="InterPro" id="IPR036928">
    <property type="entry name" value="AS_sf"/>
</dbReference>
<dbReference type="AlphaFoldDB" id="A0A553HLZ4"/>
<accession>A0A553HLZ4</accession>
<protein>
    <recommendedName>
        <fullName evidence="1">Amidase domain-containing protein</fullName>
    </recommendedName>
</protein>
<dbReference type="STRING" id="2512241.A0A553HLZ4"/>
<proteinExistence type="predicted"/>
<dbReference type="PANTHER" id="PTHR42678">
    <property type="entry name" value="AMIDASE"/>
    <property type="match status" value="1"/>
</dbReference>
<evidence type="ECO:0000313" key="2">
    <source>
        <dbReference type="EMBL" id="TRX88926.1"/>
    </source>
</evidence>
<evidence type="ECO:0000259" key="1">
    <source>
        <dbReference type="Pfam" id="PF01425"/>
    </source>
</evidence>
<dbReference type="PANTHER" id="PTHR42678:SF34">
    <property type="entry name" value="OS04G0183300 PROTEIN"/>
    <property type="match status" value="1"/>
</dbReference>
<dbReference type="Pfam" id="PF01425">
    <property type="entry name" value="Amidase"/>
    <property type="match status" value="1"/>
</dbReference>
<dbReference type="OrthoDB" id="566138at2759"/>
<feature type="domain" description="Amidase" evidence="1">
    <location>
        <begin position="85"/>
        <end position="400"/>
    </location>
</feature>
<dbReference type="EMBL" id="VFLP01000077">
    <property type="protein sequence ID" value="TRX88926.1"/>
    <property type="molecule type" value="Genomic_DNA"/>
</dbReference>